<evidence type="ECO:0000313" key="3">
    <source>
        <dbReference type="Proteomes" id="UP001333110"/>
    </source>
</evidence>
<comment type="caution">
    <text evidence="2">The sequence shown here is derived from an EMBL/GenBank/DDBJ whole genome shotgun (WGS) entry which is preliminary data.</text>
</comment>
<feature type="region of interest" description="Disordered" evidence="1">
    <location>
        <begin position="1"/>
        <end position="22"/>
    </location>
</feature>
<dbReference type="AlphaFoldDB" id="A0AAN7N706"/>
<evidence type="ECO:0000256" key="1">
    <source>
        <dbReference type="SAM" id="MobiDB-lite"/>
    </source>
</evidence>
<feature type="compositionally biased region" description="Polar residues" evidence="1">
    <location>
        <begin position="1"/>
        <end position="20"/>
    </location>
</feature>
<evidence type="ECO:0000313" key="2">
    <source>
        <dbReference type="EMBL" id="KAK4809752.1"/>
    </source>
</evidence>
<name>A0AAN7N706_MYCAM</name>
<sequence>MNLSCSRSGDVTQLSSQGSTRGDCLGALQEEAKQEKEGKGSVVYAAHQLRRHWDLMALNYKQWETIKPQPNPSPIGADPTDAFSANTRPMVQGPIEPYSPRTGVTQNLDQAATGFVVSPNDSDTGAYPDCEYRWGPPETHLHKGPETDNVGTRATAVPVPFDTNVTLKVVPAQEGWPKVQREQKGTDSNVVHMEEDFAAAVVIESYSWFLWKKQVQRHPKSRASKILKCPMITDHRITESQNRIGWKRPLRSSSPTINLTLPSPPLHHVPKHLIQTAFKYLQGWGLHHFPGQPVPMLDNPFSEEKFPNIQSKPPLAQLEAISSRPITCDLGEETDPTSLQPPFRQFDEVSPQPPLLQAEQPQVPQPLPISLVLQTLPQLRCPSLDTLQPLNVSLGVRGPTLNTAFEVRPHQCRVQGHNHCPSPAGHAISDTSQDARCGITGRRLLESMHQLGSRDQRMKTCGLGCDSDSSKLSSEEKAMQQLGRWLTWQI</sequence>
<keyword evidence="3" id="KW-1185">Reference proteome</keyword>
<dbReference type="EMBL" id="JAUNZN010000020">
    <property type="protein sequence ID" value="KAK4809752.1"/>
    <property type="molecule type" value="Genomic_DNA"/>
</dbReference>
<dbReference type="Proteomes" id="UP001333110">
    <property type="component" value="Unassembled WGS sequence"/>
</dbReference>
<proteinExistence type="predicted"/>
<protein>
    <submittedName>
        <fullName evidence="2">Uncharacterized protein</fullName>
    </submittedName>
</protein>
<reference evidence="2 3" key="1">
    <citation type="journal article" date="2023" name="J. Hered.">
        <title>Chromosome-level genome of the wood stork (Mycteria americana) provides insight into avian chromosome evolution.</title>
        <authorList>
            <person name="Flamio R. Jr."/>
            <person name="Ramstad K.M."/>
        </authorList>
    </citation>
    <scope>NUCLEOTIDE SEQUENCE [LARGE SCALE GENOMIC DNA]</scope>
    <source>
        <strain evidence="2">JAX WOST 10</strain>
    </source>
</reference>
<gene>
    <name evidence="2" type="ORF">QYF61_008873</name>
</gene>
<organism evidence="2 3">
    <name type="scientific">Mycteria americana</name>
    <name type="common">Wood stork</name>
    <dbReference type="NCBI Taxonomy" id="33587"/>
    <lineage>
        <taxon>Eukaryota</taxon>
        <taxon>Metazoa</taxon>
        <taxon>Chordata</taxon>
        <taxon>Craniata</taxon>
        <taxon>Vertebrata</taxon>
        <taxon>Euteleostomi</taxon>
        <taxon>Archelosauria</taxon>
        <taxon>Archosauria</taxon>
        <taxon>Dinosauria</taxon>
        <taxon>Saurischia</taxon>
        <taxon>Theropoda</taxon>
        <taxon>Coelurosauria</taxon>
        <taxon>Aves</taxon>
        <taxon>Neognathae</taxon>
        <taxon>Neoaves</taxon>
        <taxon>Aequornithes</taxon>
        <taxon>Ciconiiformes</taxon>
        <taxon>Ciconiidae</taxon>
        <taxon>Mycteria</taxon>
    </lineage>
</organism>
<accession>A0AAN7N706</accession>